<evidence type="ECO:0000313" key="1">
    <source>
        <dbReference type="EMBL" id="CCQ45614.1"/>
    </source>
</evidence>
<accession>A0A024H1H0</accession>
<reference evidence="2" key="1">
    <citation type="journal article" date="2014" name="Genome Announc.">
        <title>Genome Sequence of Arthrobacter siccitolerans 4J27, a Xeroprotectant-Producing Desiccation-Tolerant Microorganism.</title>
        <authorList>
            <person name="Manzanera M."/>
            <person name="Santa-Cruz-Calvo L."/>
            <person name="Vilchez J.I."/>
            <person name="Garcia-Fontana C."/>
            <person name="Silva-Castro G.A."/>
            <person name="Calvo C."/>
            <person name="Gonzalez-Lopez J."/>
        </authorList>
    </citation>
    <scope>NUCLEOTIDE SEQUENCE [LARGE SCALE GENOMIC DNA]</scope>
    <source>
        <strain evidence="2">4J27</strain>
    </source>
</reference>
<sequence length="38" mass="4169">MKCHGCCKSTAGARASRFDRVQTFWPRGPGGAVLGRRF</sequence>
<dbReference type="Proteomes" id="UP000035722">
    <property type="component" value="Unassembled WGS sequence"/>
</dbReference>
<protein>
    <submittedName>
        <fullName evidence="1">Uncharacterized protein</fullName>
    </submittedName>
</protein>
<keyword evidence="2" id="KW-1185">Reference proteome</keyword>
<dbReference type="AlphaFoldDB" id="A0A024H1H0"/>
<evidence type="ECO:0000313" key="2">
    <source>
        <dbReference type="Proteomes" id="UP000035722"/>
    </source>
</evidence>
<proteinExistence type="predicted"/>
<name>A0A024H1H0_9MICC</name>
<gene>
    <name evidence="1" type="ORF">ARTSIC4J27_1561</name>
</gene>
<organism evidence="1 2">
    <name type="scientific">Pseudarthrobacter siccitolerans</name>
    <dbReference type="NCBI Taxonomy" id="861266"/>
    <lineage>
        <taxon>Bacteria</taxon>
        <taxon>Bacillati</taxon>
        <taxon>Actinomycetota</taxon>
        <taxon>Actinomycetes</taxon>
        <taxon>Micrococcales</taxon>
        <taxon>Micrococcaceae</taxon>
        <taxon>Pseudarthrobacter</taxon>
    </lineage>
</organism>
<dbReference type="EMBL" id="CAQI01000038">
    <property type="protein sequence ID" value="CCQ45614.1"/>
    <property type="molecule type" value="Genomic_DNA"/>
</dbReference>
<comment type="caution">
    <text evidence="1">The sequence shown here is derived from an EMBL/GenBank/DDBJ whole genome shotgun (WGS) entry which is preliminary data.</text>
</comment>